<protein>
    <submittedName>
        <fullName evidence="1">NBP</fullName>
    </submittedName>
</protein>
<reference evidence="1" key="1">
    <citation type="submission" date="2019-06" db="EMBL/GenBank/DDBJ databases">
        <authorList>
            <person name="Jo Y."/>
            <person name="Cho W.K."/>
        </authorList>
    </citation>
    <scope>NUCLEOTIDE SEQUENCE</scope>
    <source>
        <strain evidence="1">G112-3</strain>
    </source>
</reference>
<dbReference type="Pfam" id="PF05515">
    <property type="entry name" value="Viral_NABP"/>
    <property type="match status" value="1"/>
</dbReference>
<evidence type="ECO:0000313" key="1">
    <source>
        <dbReference type="EMBL" id="QED43238.1"/>
    </source>
</evidence>
<sequence>MDPTTQIDINLLLAVKIKLCDSGVPTDVAIGIIEPIIKEVRKLQRQEEQKLLRFNGCSRSAIKRRAKYLNKCYKCGKYDHVGACSRNQTISNMEVEFLIRCGTIRYLTENPQGRKNSIYSSDYEKLIERATRVL</sequence>
<name>A0A6M2YTG1_9VIRU</name>
<accession>A0A6M2YTG1</accession>
<dbReference type="InterPro" id="IPR008891">
    <property type="entry name" value="Viral_NABP"/>
</dbReference>
<gene>
    <name evidence="1" type="primary">ORF6</name>
</gene>
<organism evidence="1">
    <name type="scientific">Garlic common latent virus</name>
    <dbReference type="NCBI Taxonomy" id="47900"/>
    <lineage>
        <taxon>Viruses</taxon>
        <taxon>Riboviria</taxon>
        <taxon>Orthornavirae</taxon>
        <taxon>Kitrinoviricota</taxon>
        <taxon>Alsuviricetes</taxon>
        <taxon>Tymovirales</taxon>
        <taxon>Betaflexiviridae</taxon>
        <taxon>Quinvirinae</taxon>
        <taxon>Carlavirus</taxon>
        <taxon>Carlavirus latensallii</taxon>
    </lineage>
</organism>
<dbReference type="EMBL" id="MN059129">
    <property type="protein sequence ID" value="QED43238.1"/>
    <property type="molecule type" value="Genomic_RNA"/>
</dbReference>
<proteinExistence type="predicted"/>